<feature type="transmembrane region" description="Helical" evidence="8">
    <location>
        <begin position="436"/>
        <end position="462"/>
    </location>
</feature>
<comment type="similarity">
    <text evidence="2">Belongs to the CSC1 (TC 1.A.17) family.</text>
</comment>
<feature type="transmembrane region" description="Helical" evidence="8">
    <location>
        <begin position="729"/>
        <end position="751"/>
    </location>
</feature>
<evidence type="ECO:0000259" key="12">
    <source>
        <dbReference type="Pfam" id="PF14703"/>
    </source>
</evidence>
<dbReference type="PANTHER" id="PTHR13018:SF143">
    <property type="entry name" value="CSC1_OSCA1-LIKE 7TM REGION DOMAIN-CONTAINING PROTEIN"/>
    <property type="match status" value="1"/>
</dbReference>
<evidence type="ECO:0000256" key="5">
    <source>
        <dbReference type="ARBA" id="ARBA00022989"/>
    </source>
</evidence>
<feature type="region of interest" description="Disordered" evidence="7">
    <location>
        <begin position="264"/>
        <end position="321"/>
    </location>
</feature>
<evidence type="ECO:0000313" key="13">
    <source>
        <dbReference type="EMBL" id="KAK1924733.1"/>
    </source>
</evidence>
<evidence type="ECO:0000256" key="3">
    <source>
        <dbReference type="ARBA" id="ARBA00022448"/>
    </source>
</evidence>
<keyword evidence="5 8" id="KW-1133">Transmembrane helix</keyword>
<feature type="domain" description="10TM putative phosphate transporter extracellular tail" evidence="10">
    <location>
        <begin position="925"/>
        <end position="990"/>
    </location>
</feature>
<feature type="transmembrane region" description="Helical" evidence="8">
    <location>
        <begin position="146"/>
        <end position="165"/>
    </location>
</feature>
<feature type="transmembrane region" description="Helical" evidence="8">
    <location>
        <begin position="655"/>
        <end position="674"/>
    </location>
</feature>
<dbReference type="GO" id="GO:0005886">
    <property type="term" value="C:plasma membrane"/>
    <property type="evidence" value="ECO:0007669"/>
    <property type="project" value="TreeGrafter"/>
</dbReference>
<evidence type="ECO:0000256" key="4">
    <source>
        <dbReference type="ARBA" id="ARBA00022692"/>
    </source>
</evidence>
<evidence type="ECO:0000259" key="11">
    <source>
        <dbReference type="Pfam" id="PF13967"/>
    </source>
</evidence>
<evidence type="ECO:0000259" key="9">
    <source>
        <dbReference type="Pfam" id="PF02714"/>
    </source>
</evidence>
<feature type="region of interest" description="Disordered" evidence="7">
    <location>
        <begin position="862"/>
        <end position="881"/>
    </location>
</feature>
<keyword evidence="3" id="KW-0813">Transport</keyword>
<dbReference type="GO" id="GO:0005227">
    <property type="term" value="F:calcium-activated cation channel activity"/>
    <property type="evidence" value="ECO:0007669"/>
    <property type="project" value="InterPro"/>
</dbReference>
<dbReference type="AlphaFoldDB" id="A0AAD9FRC7"/>
<keyword evidence="6 8" id="KW-0472">Membrane</keyword>
<comment type="caution">
    <text evidence="13">The sequence shown here is derived from an EMBL/GenBank/DDBJ whole genome shotgun (WGS) entry which is preliminary data.</text>
</comment>
<evidence type="ECO:0000256" key="7">
    <source>
        <dbReference type="SAM" id="MobiDB-lite"/>
    </source>
</evidence>
<dbReference type="PANTHER" id="PTHR13018">
    <property type="entry name" value="PROBABLE MEMBRANE PROTEIN DUF221-RELATED"/>
    <property type="match status" value="1"/>
</dbReference>
<gene>
    <name evidence="13" type="ORF">DB88DRAFT_486600</name>
</gene>
<comment type="subcellular location">
    <subcellularLocation>
        <location evidence="1">Membrane</location>
        <topology evidence="1">Multi-pass membrane protein</topology>
    </subcellularLocation>
</comment>
<feature type="domain" description="CSC1/OSCA1-like 7TM region" evidence="9">
    <location>
        <begin position="434"/>
        <end position="714"/>
    </location>
</feature>
<evidence type="ECO:0000256" key="2">
    <source>
        <dbReference type="ARBA" id="ARBA00007779"/>
    </source>
</evidence>
<evidence type="ECO:0000259" key="10">
    <source>
        <dbReference type="Pfam" id="PF12621"/>
    </source>
</evidence>
<name>A0AAD9FRC7_PAPLA</name>
<proteinExistence type="inferred from homology"/>
<dbReference type="Pfam" id="PF02714">
    <property type="entry name" value="RSN1_7TM"/>
    <property type="match status" value="1"/>
</dbReference>
<feature type="domain" description="CSC1/OSCA1-like cytosolic" evidence="12">
    <location>
        <begin position="191"/>
        <end position="423"/>
    </location>
</feature>
<protein>
    <recommendedName>
        <fullName evidence="15">DUF221-domain-containing protein</fullName>
    </recommendedName>
</protein>
<dbReference type="EMBL" id="JAODAN010000004">
    <property type="protein sequence ID" value="KAK1924733.1"/>
    <property type="molecule type" value="Genomic_DNA"/>
</dbReference>
<feature type="compositionally biased region" description="Polar residues" evidence="7">
    <location>
        <begin position="790"/>
        <end position="804"/>
    </location>
</feature>
<evidence type="ECO:0008006" key="15">
    <source>
        <dbReference type="Google" id="ProtNLM"/>
    </source>
</evidence>
<evidence type="ECO:0000256" key="1">
    <source>
        <dbReference type="ARBA" id="ARBA00004141"/>
    </source>
</evidence>
<dbReference type="InterPro" id="IPR045122">
    <property type="entry name" value="Csc1-like"/>
</dbReference>
<sequence length="992" mass="110395">MSVVTADGAKAASTATFLTSLTLNAVIAGSELVAFIFVRRFIKALYEPRTYIPPREKQASVLGKNLLWPLWKIIRADPHEILQKNGVDPYVFVRFLTMMAKAMVPIWLVSWVVLLPVNSVNTSTTGKTGLDKYTFGNVSAKDTYRLWAHLVLDYLFIGWILFLIWGEMRHWLVIRQKHLINPGHSKLPQANTVLVTGISKGYMDEAKLEQLFSHLPGGVKRIWLNRNLKEMPDLWERRAKAAAALESAQVKLIKLARDHRVKTHKKVEKLGKKDKPVPESLTGPANPDLIPRSNGQEDEDTQLSLADQLVPRSQRPTKRFKPSWSPIPLGFLGIGQKVDMIEWAQKEIAEVEPKLQAAREQLQRDVQSEGVTEDTYPPLNSAFIHFNQQIAAHMAAQCLTHNQPYRMNRRYIEQSPENVIWRNLNLNPYEQSVRQAISYAISVGLIIAWTFPVAFIGALSSINTVANTYSWLAWLRFLEGDGFGKKILTGVITGVLPPVLLALLMLVLPIILRQVIAFEGIPSRTEVELSLMTRYFIFLVIHTFFIVTLTSGLIKSIGPLLENPTSIANTLANQMPEASTFFITLILTQFTGTAGTLLQPISLALYYIRVILGGGTPRSVFKSRYHLDFTSWGAQFPSVTVYAVIMIGYCVISPIINGFGACFFLLSALVYKYQFIWVLDQPPSRDTGGLFFPKAITHVFVGIYIQEVCLCALFFLARNEKGKVSALPQAILMIILIVGTAAVHYIIIVSYKPLIHSLPLSLAHLSYGMPKETGHEGSVIGENSEDHEPVNSSTEHLNKPQNLISAPDSMQEPQVAPAGGQGDGEYPPEKQVYESRKDVNPVSIDNGEAGVARDFAFVEKARDDPHYPPSGNGLPTSAGPPVGEPHVESMEMGIIGQEPDPSNEEDEEPYFALPGGPGVVRLHEQDENDPNAFFHPATKEPMRVIWLPRDELGLCEAEIEDNAKYGIPSVHRYATLNAKGRLQISGPPPDDF</sequence>
<organism evidence="13 14">
    <name type="scientific">Papiliotrema laurentii</name>
    <name type="common">Cryptococcus laurentii</name>
    <dbReference type="NCBI Taxonomy" id="5418"/>
    <lineage>
        <taxon>Eukaryota</taxon>
        <taxon>Fungi</taxon>
        <taxon>Dikarya</taxon>
        <taxon>Basidiomycota</taxon>
        <taxon>Agaricomycotina</taxon>
        <taxon>Tremellomycetes</taxon>
        <taxon>Tremellales</taxon>
        <taxon>Rhynchogastremaceae</taxon>
        <taxon>Papiliotrema</taxon>
    </lineage>
</organism>
<feature type="domain" description="CSC1/OSCA1-like N-terminal transmembrane" evidence="11">
    <location>
        <begin position="17"/>
        <end position="167"/>
    </location>
</feature>
<dbReference type="Pfam" id="PF14703">
    <property type="entry name" value="PHM7_cyt"/>
    <property type="match status" value="1"/>
</dbReference>
<dbReference type="Pfam" id="PF13967">
    <property type="entry name" value="RSN1_TM"/>
    <property type="match status" value="1"/>
</dbReference>
<dbReference type="Pfam" id="PF12621">
    <property type="entry name" value="PHM7_ext"/>
    <property type="match status" value="1"/>
</dbReference>
<keyword evidence="14" id="KW-1185">Reference proteome</keyword>
<evidence type="ECO:0000313" key="14">
    <source>
        <dbReference type="Proteomes" id="UP001182556"/>
    </source>
</evidence>
<dbReference type="InterPro" id="IPR027815">
    <property type="entry name" value="CSC1/OSCA1-like_cyt"/>
</dbReference>
<feature type="transmembrane region" description="Helical" evidence="8">
    <location>
        <begin position="695"/>
        <end position="717"/>
    </location>
</feature>
<dbReference type="Proteomes" id="UP001182556">
    <property type="component" value="Unassembled WGS sequence"/>
</dbReference>
<keyword evidence="4 8" id="KW-0812">Transmembrane</keyword>
<reference evidence="13" key="1">
    <citation type="submission" date="2023-02" db="EMBL/GenBank/DDBJ databases">
        <title>Identification and recombinant expression of a fungal hydrolase from Papiliotrema laurentii that hydrolyzes apple cutin and clears colloidal polyester polyurethane.</title>
        <authorList>
            <consortium name="DOE Joint Genome Institute"/>
            <person name="Roman V.A."/>
            <person name="Bojanowski C."/>
            <person name="Crable B.R."/>
            <person name="Wagner D.N."/>
            <person name="Hung C.S."/>
            <person name="Nadeau L.J."/>
            <person name="Schratz L."/>
            <person name="Haridas S."/>
            <person name="Pangilinan J."/>
            <person name="Lipzen A."/>
            <person name="Na H."/>
            <person name="Yan M."/>
            <person name="Ng V."/>
            <person name="Grigoriev I.V."/>
            <person name="Spatafora J.W."/>
            <person name="Barlow D."/>
            <person name="Biffinger J."/>
            <person name="Kelley-Loughnane N."/>
            <person name="Varaljay V.A."/>
            <person name="Crookes-Goodson W.J."/>
        </authorList>
    </citation>
    <scope>NUCLEOTIDE SEQUENCE</scope>
    <source>
        <strain evidence="13">5307AH</strain>
    </source>
</reference>
<dbReference type="InterPro" id="IPR032880">
    <property type="entry name" value="CSC1/OSCA1-like_N"/>
</dbReference>
<dbReference type="InterPro" id="IPR003864">
    <property type="entry name" value="CSC1/OSCA1-like_7TM"/>
</dbReference>
<feature type="region of interest" description="Disordered" evidence="7">
    <location>
        <begin position="773"/>
        <end position="829"/>
    </location>
</feature>
<feature type="transmembrane region" description="Helical" evidence="8">
    <location>
        <begin position="581"/>
        <end position="608"/>
    </location>
</feature>
<feature type="transmembrane region" description="Helical" evidence="8">
    <location>
        <begin position="533"/>
        <end position="554"/>
    </location>
</feature>
<dbReference type="InterPro" id="IPR022257">
    <property type="entry name" value="PHM7_ext"/>
</dbReference>
<feature type="transmembrane region" description="Helical" evidence="8">
    <location>
        <begin position="15"/>
        <end position="38"/>
    </location>
</feature>
<evidence type="ECO:0000256" key="6">
    <source>
        <dbReference type="ARBA" id="ARBA00023136"/>
    </source>
</evidence>
<accession>A0AAD9FRC7</accession>
<feature type="compositionally biased region" description="Basic and acidic residues" evidence="7">
    <location>
        <begin position="268"/>
        <end position="277"/>
    </location>
</feature>
<evidence type="ECO:0000256" key="8">
    <source>
        <dbReference type="SAM" id="Phobius"/>
    </source>
</evidence>
<feature type="transmembrane region" description="Helical" evidence="8">
    <location>
        <begin position="487"/>
        <end position="512"/>
    </location>
</feature>